<gene>
    <name evidence="1" type="ORF">BN11_120025</name>
</gene>
<accession>W6JT55</accession>
<dbReference type="Proteomes" id="UP000035763">
    <property type="component" value="Unassembled WGS sequence"/>
</dbReference>
<name>W6JT55_9MICO</name>
<evidence type="ECO:0000313" key="2">
    <source>
        <dbReference type="Proteomes" id="UP000035763"/>
    </source>
</evidence>
<evidence type="ECO:0000313" key="1">
    <source>
        <dbReference type="EMBL" id="CCH71922.1"/>
    </source>
</evidence>
<sequence>MDPDPERVRRLVGALAREGLLEHSRSGYHLPR</sequence>
<dbReference type="EMBL" id="CAJA01000024">
    <property type="protein sequence ID" value="CCH71922.1"/>
    <property type="molecule type" value="Genomic_DNA"/>
</dbReference>
<dbReference type="AlphaFoldDB" id="W6JT55"/>
<proteinExistence type="predicted"/>
<organism evidence="1 2">
    <name type="scientific">Nostocoides australiense Ben110</name>
    <dbReference type="NCBI Taxonomy" id="1193182"/>
    <lineage>
        <taxon>Bacteria</taxon>
        <taxon>Bacillati</taxon>
        <taxon>Actinomycetota</taxon>
        <taxon>Actinomycetes</taxon>
        <taxon>Micrococcales</taxon>
        <taxon>Intrasporangiaceae</taxon>
        <taxon>Nostocoides</taxon>
    </lineage>
</organism>
<comment type="caution">
    <text evidence="1">The sequence shown here is derived from an EMBL/GenBank/DDBJ whole genome shotgun (WGS) entry which is preliminary data.</text>
</comment>
<reference evidence="1 2" key="1">
    <citation type="journal article" date="2013" name="ISME J.">
        <title>A metabolic model for members of the genus Tetrasphaera involved in enhanced biological phosphorus removal.</title>
        <authorList>
            <person name="Kristiansen R."/>
            <person name="Nguyen H.T.T."/>
            <person name="Saunders A.M."/>
            <person name="Nielsen J.L."/>
            <person name="Wimmer R."/>
            <person name="Le V.Q."/>
            <person name="McIlroy S.J."/>
            <person name="Petrovski S."/>
            <person name="Seviour R.J."/>
            <person name="Calteau A."/>
            <person name="Nielsen K.L."/>
            <person name="Nielsen P.H."/>
        </authorList>
    </citation>
    <scope>NUCLEOTIDE SEQUENCE [LARGE SCALE GENOMIC DNA]</scope>
    <source>
        <strain evidence="1 2">Ben110</strain>
    </source>
</reference>
<protein>
    <recommendedName>
        <fullName evidence="3">Dam-replacing protein HTH domain-containing protein</fullName>
    </recommendedName>
</protein>
<evidence type="ECO:0008006" key="3">
    <source>
        <dbReference type="Google" id="ProtNLM"/>
    </source>
</evidence>
<keyword evidence="2" id="KW-1185">Reference proteome</keyword>